<gene>
    <name evidence="1" type="ORF">EVAR_79872_1</name>
</gene>
<reference evidence="1 2" key="1">
    <citation type="journal article" date="2019" name="Commun. Biol.">
        <title>The bagworm genome reveals a unique fibroin gene that provides high tensile strength.</title>
        <authorList>
            <person name="Kono N."/>
            <person name="Nakamura H."/>
            <person name="Ohtoshi R."/>
            <person name="Tomita M."/>
            <person name="Numata K."/>
            <person name="Arakawa K."/>
        </authorList>
    </citation>
    <scope>NUCLEOTIDE SEQUENCE [LARGE SCALE GENOMIC DNA]</scope>
</reference>
<sequence>MENKRFKEFLTKCGHFDLPREFEVYCASPAFPDAIDNVFDPDMEVEFNLGKKPSKRPAAVRSSEDSTYDFDPGWSDATDGSTYFRVTPAYKKPKKAINAKTNIPVKSTQSIYDASESWRKSSQPTAGLQGAVDTGEFKVAAPAAAKNNNISD</sequence>
<protein>
    <submittedName>
        <fullName evidence="1">Uncharacterized protein</fullName>
    </submittedName>
</protein>
<dbReference type="EMBL" id="BGZK01000106">
    <property type="protein sequence ID" value="GBP19272.1"/>
    <property type="molecule type" value="Genomic_DNA"/>
</dbReference>
<evidence type="ECO:0000313" key="2">
    <source>
        <dbReference type="Proteomes" id="UP000299102"/>
    </source>
</evidence>
<accession>A0A4C1TYX9</accession>
<dbReference type="Proteomes" id="UP000299102">
    <property type="component" value="Unassembled WGS sequence"/>
</dbReference>
<dbReference type="AlphaFoldDB" id="A0A4C1TYX9"/>
<organism evidence="1 2">
    <name type="scientific">Eumeta variegata</name>
    <name type="common">Bagworm moth</name>
    <name type="synonym">Eumeta japonica</name>
    <dbReference type="NCBI Taxonomy" id="151549"/>
    <lineage>
        <taxon>Eukaryota</taxon>
        <taxon>Metazoa</taxon>
        <taxon>Ecdysozoa</taxon>
        <taxon>Arthropoda</taxon>
        <taxon>Hexapoda</taxon>
        <taxon>Insecta</taxon>
        <taxon>Pterygota</taxon>
        <taxon>Neoptera</taxon>
        <taxon>Endopterygota</taxon>
        <taxon>Lepidoptera</taxon>
        <taxon>Glossata</taxon>
        <taxon>Ditrysia</taxon>
        <taxon>Tineoidea</taxon>
        <taxon>Psychidae</taxon>
        <taxon>Oiketicinae</taxon>
        <taxon>Eumeta</taxon>
    </lineage>
</organism>
<comment type="caution">
    <text evidence="1">The sequence shown here is derived from an EMBL/GenBank/DDBJ whole genome shotgun (WGS) entry which is preliminary data.</text>
</comment>
<proteinExistence type="predicted"/>
<name>A0A4C1TYX9_EUMVA</name>
<evidence type="ECO:0000313" key="1">
    <source>
        <dbReference type="EMBL" id="GBP19272.1"/>
    </source>
</evidence>
<keyword evidence="2" id="KW-1185">Reference proteome</keyword>